<organism evidence="1 2">
    <name type="scientific">Vibrio phage pVp-1</name>
    <dbReference type="NCBI Taxonomy" id="1150989"/>
    <lineage>
        <taxon>Viruses</taxon>
        <taxon>Duplodnaviria</taxon>
        <taxon>Heunggongvirae</taxon>
        <taxon>Uroviricota</taxon>
        <taxon>Caudoviricetes</taxon>
        <taxon>Demerecviridae</taxon>
        <taxon>Ermolyevavirinae</taxon>
        <taxon>Vipunavirus</taxon>
        <taxon>Vipunavirus pVp1</taxon>
    </lineage>
</organism>
<accession>H6WXG8</accession>
<dbReference type="EMBL" id="JQ340389">
    <property type="protein sequence ID" value="AFB83934.1"/>
    <property type="molecule type" value="Genomic_DNA"/>
</dbReference>
<name>H6WXG8_9CAUD</name>
<dbReference type="RefSeq" id="YP_007007900.1">
    <property type="nucleotide sequence ID" value="NC_019529.1"/>
</dbReference>
<proteinExistence type="predicted"/>
<dbReference type="GeneID" id="14013343"/>
<gene>
    <name evidence="1" type="ORF">pVp-1_0077</name>
</gene>
<reference evidence="1 2" key="1">
    <citation type="journal article" date="2012" name="J. Virol.">
        <title>Complete Genome Sequence of a Novel Marine Siphovirus, pVp-1, Infecting Vibrio parahaemolyticus.</title>
        <authorList>
            <person name="Kim J.H."/>
            <person name="Jun J.W."/>
            <person name="Choresca C.H."/>
            <person name="Shin S.P."/>
            <person name="Han J.E."/>
            <person name="Park S.C."/>
        </authorList>
    </citation>
    <scope>NUCLEOTIDE SEQUENCE [LARGE SCALE GENOMIC DNA]</scope>
</reference>
<sequence length="156" mass="16064">MNKIKLTTLAILASLGMSGAALADNANANFSTTVQSFCTVGQTAPGIMHLDGVNLTTDTPAEMVVNNNDANKYQVSISKPSDFTTRPNSYTGSTTFTSAFGVTGANSTVNPVPNDTAHNLANIGTDNLSISLFGTSDVNYTAGDYTAVVVASCVAQ</sequence>
<keyword evidence="2" id="KW-1185">Reference proteome</keyword>
<evidence type="ECO:0000313" key="2">
    <source>
        <dbReference type="Proteomes" id="UP000007520"/>
    </source>
</evidence>
<dbReference type="KEGG" id="vg:14013343"/>
<dbReference type="Proteomes" id="UP000007520">
    <property type="component" value="Segment"/>
</dbReference>
<protein>
    <submittedName>
        <fullName evidence="1">Uncharacterized protein</fullName>
    </submittedName>
</protein>
<evidence type="ECO:0000313" key="1">
    <source>
        <dbReference type="EMBL" id="AFB83934.1"/>
    </source>
</evidence>